<evidence type="ECO:0000256" key="1">
    <source>
        <dbReference type="ARBA" id="ARBA00022801"/>
    </source>
</evidence>
<feature type="domain" description="Nudix hydrolase" evidence="2">
    <location>
        <begin position="53"/>
        <end position="200"/>
    </location>
</feature>
<dbReference type="GO" id="GO:0005634">
    <property type="term" value="C:nucleus"/>
    <property type="evidence" value="ECO:0007669"/>
    <property type="project" value="TreeGrafter"/>
</dbReference>
<dbReference type="GO" id="GO:0047631">
    <property type="term" value="F:ADP-ribose diphosphatase activity"/>
    <property type="evidence" value="ECO:0007669"/>
    <property type="project" value="TreeGrafter"/>
</dbReference>
<dbReference type="STRING" id="425264.A0A3G2S626"/>
<dbReference type="PANTHER" id="PTHR11839">
    <property type="entry name" value="UDP/ADP-SUGAR PYROPHOSPHATASE"/>
    <property type="match status" value="1"/>
</dbReference>
<dbReference type="GO" id="GO:0006753">
    <property type="term" value="P:nucleoside phosphate metabolic process"/>
    <property type="evidence" value="ECO:0007669"/>
    <property type="project" value="TreeGrafter"/>
</dbReference>
<keyword evidence="4" id="KW-1185">Reference proteome</keyword>
<dbReference type="CDD" id="cd18888">
    <property type="entry name" value="NUDIX_ADPRase_Nudt5"/>
    <property type="match status" value="1"/>
</dbReference>
<name>A0A3G2S626_MALR7</name>
<keyword evidence="1 3" id="KW-0378">Hydrolase</keyword>
<dbReference type="EMBL" id="CP033151">
    <property type="protein sequence ID" value="AYO43525.1"/>
    <property type="molecule type" value="Genomic_DNA"/>
</dbReference>
<protein>
    <recommendedName>
        <fullName evidence="2">Nudix hydrolase domain-containing protein</fullName>
    </recommendedName>
</protein>
<dbReference type="InterPro" id="IPR000086">
    <property type="entry name" value="NUDIX_hydrolase_dom"/>
</dbReference>
<dbReference type="Proteomes" id="UP000269793">
    <property type="component" value="Chromosome IV"/>
</dbReference>
<dbReference type="PROSITE" id="PS51462">
    <property type="entry name" value="NUDIX"/>
    <property type="match status" value="1"/>
</dbReference>
<reference evidence="3 4" key="1">
    <citation type="submission" date="2018-10" db="EMBL/GenBank/DDBJ databases">
        <title>Complete genome sequence of Malassezia restricta CBS 7877.</title>
        <authorList>
            <person name="Morand S.C."/>
            <person name="Bertignac M."/>
            <person name="Iltis A."/>
            <person name="Kolder I."/>
            <person name="Pirovano W."/>
            <person name="Jourdain R."/>
            <person name="Clavaud C."/>
        </authorList>
    </citation>
    <scope>NUCLEOTIDE SEQUENCE [LARGE SCALE GENOMIC DNA]</scope>
    <source>
        <strain evidence="3 4">CBS 7877</strain>
    </source>
</reference>
<dbReference type="OrthoDB" id="10249920at2759"/>
<dbReference type="SUPFAM" id="SSF55811">
    <property type="entry name" value="Nudix"/>
    <property type="match status" value="1"/>
</dbReference>
<dbReference type="FunFam" id="3.90.79.10:FF:000016">
    <property type="entry name" value="ADP-sugar pyrophosphatase isoform X1"/>
    <property type="match status" value="1"/>
</dbReference>
<proteinExistence type="predicted"/>
<accession>A0A3G2S626</accession>
<sequence>MSAHFDPRTSRIVQSRPLANDQAKWIGLRAIEWVDPSGKTRWWESADRTTRRGPVDAVAIIAIIQRPSKEPHILLVSQFRPPVGACVVELPAGLIDAGESDQSGAQRAALRELAEETGYGAQSGQVSVRQTSAVMYNDPGMSGANMKLCTIDIALSDDAPEPLAHPDEGEYIEKHLVPLTSLAANLNDFAAQGYAIDARLMHLATGLALGLAKPW</sequence>
<organism evidence="3 4">
    <name type="scientific">Malassezia restricta (strain ATCC 96810 / NBRC 103918 / CBS 7877)</name>
    <name type="common">Seborrheic dermatitis infection agent</name>
    <dbReference type="NCBI Taxonomy" id="425264"/>
    <lineage>
        <taxon>Eukaryota</taxon>
        <taxon>Fungi</taxon>
        <taxon>Dikarya</taxon>
        <taxon>Basidiomycota</taxon>
        <taxon>Ustilaginomycotina</taxon>
        <taxon>Malasseziomycetes</taxon>
        <taxon>Malasseziales</taxon>
        <taxon>Malasseziaceae</taxon>
        <taxon>Malassezia</taxon>
    </lineage>
</organism>
<dbReference type="GO" id="GO:0019693">
    <property type="term" value="P:ribose phosphate metabolic process"/>
    <property type="evidence" value="ECO:0007669"/>
    <property type="project" value="TreeGrafter"/>
</dbReference>
<dbReference type="AlphaFoldDB" id="A0A3G2S626"/>
<dbReference type="Gene3D" id="3.90.79.10">
    <property type="entry name" value="Nucleoside Triphosphate Pyrophosphohydrolase"/>
    <property type="match status" value="1"/>
</dbReference>
<gene>
    <name evidence="3" type="ORF">DNF11_2575</name>
</gene>
<dbReference type="InterPro" id="IPR015797">
    <property type="entry name" value="NUDIX_hydrolase-like_dom_sf"/>
</dbReference>
<dbReference type="PANTHER" id="PTHR11839:SF1">
    <property type="entry name" value="ADP-SUGAR PYROPHOSPHATASE"/>
    <property type="match status" value="1"/>
</dbReference>
<dbReference type="VEuPathDB" id="FungiDB:DNF11_2575"/>
<evidence type="ECO:0000313" key="4">
    <source>
        <dbReference type="Proteomes" id="UP000269793"/>
    </source>
</evidence>
<dbReference type="Pfam" id="PF00293">
    <property type="entry name" value="NUDIX"/>
    <property type="match status" value="1"/>
</dbReference>
<evidence type="ECO:0000313" key="3">
    <source>
        <dbReference type="EMBL" id="AYO43525.1"/>
    </source>
</evidence>
<evidence type="ECO:0000259" key="2">
    <source>
        <dbReference type="PROSITE" id="PS51462"/>
    </source>
</evidence>